<feature type="compositionally biased region" description="Basic and acidic residues" evidence="1">
    <location>
        <begin position="137"/>
        <end position="225"/>
    </location>
</feature>
<feature type="compositionally biased region" description="Basic and acidic residues" evidence="1">
    <location>
        <begin position="84"/>
        <end position="124"/>
    </location>
</feature>
<proteinExistence type="predicted"/>
<dbReference type="InParanoid" id="A0A0H2SC54"/>
<feature type="region of interest" description="Disordered" evidence="1">
    <location>
        <begin position="1"/>
        <end position="237"/>
    </location>
</feature>
<keyword evidence="4" id="KW-1185">Reference proteome</keyword>
<reference evidence="3 4" key="1">
    <citation type="submission" date="2015-04" db="EMBL/GenBank/DDBJ databases">
        <title>Complete genome sequence of Schizopora paradoxa KUC8140, a cosmopolitan wood degrader in East Asia.</title>
        <authorList>
            <consortium name="DOE Joint Genome Institute"/>
            <person name="Min B."/>
            <person name="Park H."/>
            <person name="Jang Y."/>
            <person name="Kim J.-J."/>
            <person name="Kim K.H."/>
            <person name="Pangilinan J."/>
            <person name="Lipzen A."/>
            <person name="Riley R."/>
            <person name="Grigoriev I.V."/>
            <person name="Spatafora J.W."/>
            <person name="Choi I.-G."/>
        </authorList>
    </citation>
    <scope>NUCLEOTIDE SEQUENCE [LARGE SCALE GENOMIC DNA]</scope>
    <source>
        <strain evidence="3 4">KUC8140</strain>
    </source>
</reference>
<organism evidence="3 4">
    <name type="scientific">Schizopora paradoxa</name>
    <dbReference type="NCBI Taxonomy" id="27342"/>
    <lineage>
        <taxon>Eukaryota</taxon>
        <taxon>Fungi</taxon>
        <taxon>Dikarya</taxon>
        <taxon>Basidiomycota</taxon>
        <taxon>Agaricomycotina</taxon>
        <taxon>Agaricomycetes</taxon>
        <taxon>Hymenochaetales</taxon>
        <taxon>Schizoporaceae</taxon>
        <taxon>Schizopora</taxon>
    </lineage>
</organism>
<evidence type="ECO:0000259" key="2">
    <source>
        <dbReference type="Pfam" id="PF11160"/>
    </source>
</evidence>
<feature type="domain" description="Hypervirulence associated protein TUDOR" evidence="2">
    <location>
        <begin position="236"/>
        <end position="294"/>
    </location>
</feature>
<gene>
    <name evidence="3" type="ORF">SCHPADRAFT_818218</name>
</gene>
<name>A0A0H2SC54_9AGAM</name>
<dbReference type="OrthoDB" id="3360421at2759"/>
<dbReference type="Proteomes" id="UP000053477">
    <property type="component" value="Unassembled WGS sequence"/>
</dbReference>
<feature type="compositionally biased region" description="Basic and acidic residues" evidence="1">
    <location>
        <begin position="7"/>
        <end position="28"/>
    </location>
</feature>
<dbReference type="Pfam" id="PF11160">
    <property type="entry name" value="Hva1_TUDOR"/>
    <property type="match status" value="1"/>
</dbReference>
<protein>
    <recommendedName>
        <fullName evidence="2">Hypervirulence associated protein TUDOR domain-containing protein</fullName>
    </recommendedName>
</protein>
<evidence type="ECO:0000313" key="3">
    <source>
        <dbReference type="EMBL" id="KLO19323.1"/>
    </source>
</evidence>
<accession>A0A0H2SC54</accession>
<evidence type="ECO:0000256" key="1">
    <source>
        <dbReference type="SAM" id="MobiDB-lite"/>
    </source>
</evidence>
<sequence length="296" mass="33243">MTNNDSRYTDPELRTEIKENIHSGDKGGKPGQWSARKAQMMASEYKKAMEERGEEPYTTDKKDKDDRQKNLTNWTAEEWQTSDGKAEAKQADGTEKRYLPKEAWAKMTEEEKNETNEAKLEGGKHGKQFVSNTDAAKAARKDASNDHSEMEQNEDVKDSKQEEESHNTKKRSKTDEDEKSSEKGQDDSHPKKKQKTDGDEQKENAEATEKDDSKTASKDDGDHGKPGSTDRLPEEGQAVHWRVASAWCEGTVLEVLYEEKEVAGRTAKASQNDPRIVVKSTKSGKSAVHKPGAVHF</sequence>
<dbReference type="AlphaFoldDB" id="A0A0H2SC54"/>
<evidence type="ECO:0000313" key="4">
    <source>
        <dbReference type="Proteomes" id="UP000053477"/>
    </source>
</evidence>
<feature type="compositionally biased region" description="Basic and acidic residues" evidence="1">
    <location>
        <begin position="44"/>
        <end position="69"/>
    </location>
</feature>
<dbReference type="InterPro" id="IPR021331">
    <property type="entry name" value="Hva1_TUDOR"/>
</dbReference>
<feature type="compositionally biased region" description="Polar residues" evidence="1">
    <location>
        <begin position="70"/>
        <end position="83"/>
    </location>
</feature>
<dbReference type="STRING" id="27342.A0A0H2SC54"/>
<dbReference type="EMBL" id="KQ085887">
    <property type="protein sequence ID" value="KLO19323.1"/>
    <property type="molecule type" value="Genomic_DNA"/>
</dbReference>